<keyword evidence="4" id="KW-1185">Reference proteome</keyword>
<dbReference type="InterPro" id="IPR000157">
    <property type="entry name" value="TIR_dom"/>
</dbReference>
<dbReference type="Gene3D" id="3.40.50.10140">
    <property type="entry name" value="Toll/interleukin-1 receptor homology (TIR) domain"/>
    <property type="match status" value="1"/>
</dbReference>
<keyword evidence="3" id="KW-0675">Receptor</keyword>
<dbReference type="RefSeq" id="WP_028527527.1">
    <property type="nucleotide sequence ID" value="NZ_CABLBR010000003.1"/>
</dbReference>
<protein>
    <submittedName>
        <fullName evidence="3">Toll/interleukin-1 receptor domain-containing protein</fullName>
    </submittedName>
</protein>
<dbReference type="EMBL" id="CP102290">
    <property type="protein sequence ID" value="UWP60824.1"/>
    <property type="molecule type" value="Genomic_DNA"/>
</dbReference>
<dbReference type="InterPro" id="IPR035897">
    <property type="entry name" value="Toll_tir_struct_dom_sf"/>
</dbReference>
<sequence length="393" mass="45529">MKKVFVTYAWGTQEENERVYSFVKMLRENGYDATCDQKEMQESTAPSFTQMMSRGLQSDKVIVILSAAYKHKADEPMTGVSREYEIIASEWRKPENNRKFIFVSFEGCSQERLDSIVPIMFTGIKLIDLAEDEKKGFRELYSCLNEVLQIEFGEVKEKTPDLQPRELPKFSLGHVKTLTVYKQSDDASVSRDDLHLIYEWLVDETMSFKVKIRDCDIEEKKAQREKLQGRAVLGERLSKEEEQWFAALNAQIKREEASLRNKEKALEIFFSHREFVQYMGYKTAENLCRIVKAVVQPSGEEEGTVTPVSVELFYDGEDKEKIVPGFFGAAIEGAFLDEIFFTALQRREAGIWDVGTDNVSFRILPKMLYFLAEHGYEAQEELRRLEDYRMGLA</sequence>
<dbReference type="Pfam" id="PF13676">
    <property type="entry name" value="TIR_2"/>
    <property type="match status" value="1"/>
</dbReference>
<proteinExistence type="predicted"/>
<dbReference type="Proteomes" id="UP001060164">
    <property type="component" value="Chromosome"/>
</dbReference>
<organism evidence="3 4">
    <name type="scientific">Ruminococcus gauvreauii</name>
    <dbReference type="NCBI Taxonomy" id="438033"/>
    <lineage>
        <taxon>Bacteria</taxon>
        <taxon>Bacillati</taxon>
        <taxon>Bacillota</taxon>
        <taxon>Clostridia</taxon>
        <taxon>Eubacteriales</taxon>
        <taxon>Oscillospiraceae</taxon>
        <taxon>Ruminococcus</taxon>
    </lineage>
</organism>
<dbReference type="PROSITE" id="PS50104">
    <property type="entry name" value="TIR"/>
    <property type="match status" value="1"/>
</dbReference>
<accession>A0ABY5VJP4</accession>
<evidence type="ECO:0000259" key="1">
    <source>
        <dbReference type="PROSITE" id="PS50104"/>
    </source>
</evidence>
<dbReference type="InterPro" id="IPR013568">
    <property type="entry name" value="SEFIR_dom"/>
</dbReference>
<evidence type="ECO:0000313" key="3">
    <source>
        <dbReference type="EMBL" id="UWP60824.1"/>
    </source>
</evidence>
<dbReference type="PROSITE" id="PS51534">
    <property type="entry name" value="SEFIR"/>
    <property type="match status" value="1"/>
</dbReference>
<evidence type="ECO:0000313" key="4">
    <source>
        <dbReference type="Proteomes" id="UP001060164"/>
    </source>
</evidence>
<name>A0ABY5VJP4_9FIRM</name>
<reference evidence="3" key="1">
    <citation type="journal article" date="2022" name="Cell">
        <title>Design, construction, and in vivo augmentation of a complex gut microbiome.</title>
        <authorList>
            <person name="Cheng A.G."/>
            <person name="Ho P.Y."/>
            <person name="Aranda-Diaz A."/>
            <person name="Jain S."/>
            <person name="Yu F.B."/>
            <person name="Meng X."/>
            <person name="Wang M."/>
            <person name="Iakiviak M."/>
            <person name="Nagashima K."/>
            <person name="Zhao A."/>
            <person name="Murugkar P."/>
            <person name="Patil A."/>
            <person name="Atabakhsh K."/>
            <person name="Weakley A."/>
            <person name="Yan J."/>
            <person name="Brumbaugh A.R."/>
            <person name="Higginbottom S."/>
            <person name="Dimas A."/>
            <person name="Shiver A.L."/>
            <person name="Deutschbauer A."/>
            <person name="Neff N."/>
            <person name="Sonnenburg J.L."/>
            <person name="Huang K.C."/>
            <person name="Fischbach M.A."/>
        </authorList>
    </citation>
    <scope>NUCLEOTIDE SEQUENCE</scope>
    <source>
        <strain evidence="3">DSM 19829</strain>
    </source>
</reference>
<feature type="domain" description="TIR" evidence="1">
    <location>
        <begin position="1"/>
        <end position="148"/>
    </location>
</feature>
<gene>
    <name evidence="3" type="ORF">NQ502_07255</name>
</gene>
<feature type="domain" description="SEFIR" evidence="2">
    <location>
        <begin position="1"/>
        <end position="138"/>
    </location>
</feature>
<evidence type="ECO:0000259" key="2">
    <source>
        <dbReference type="PROSITE" id="PS51534"/>
    </source>
</evidence>